<keyword evidence="5" id="KW-1185">Reference proteome</keyword>
<dbReference type="SUPFAM" id="SSF52058">
    <property type="entry name" value="L domain-like"/>
    <property type="match status" value="1"/>
</dbReference>
<dbReference type="Proteomes" id="UP000001058">
    <property type="component" value="Unassembled WGS sequence"/>
</dbReference>
<dbReference type="EMBL" id="GL378557">
    <property type="protein sequence ID" value="EFJ39458.1"/>
    <property type="molecule type" value="Genomic_DNA"/>
</dbReference>
<dbReference type="GO" id="GO:0005930">
    <property type="term" value="C:axoneme"/>
    <property type="evidence" value="ECO:0007669"/>
    <property type="project" value="UniProtKB-SubCell"/>
</dbReference>
<comment type="subcellular location">
    <subcellularLocation>
        <location evidence="1">Cytoplasm</location>
        <location evidence="1">Cytoskeleton</location>
        <location evidence="1">Cilium axoneme</location>
    </subcellularLocation>
</comment>
<evidence type="ECO:0000313" key="4">
    <source>
        <dbReference type="EMBL" id="EFJ39458.1"/>
    </source>
</evidence>
<reference evidence="4 5" key="1">
    <citation type="journal article" date="2010" name="Science">
        <title>Genomic analysis of organismal complexity in the multicellular green alga Volvox carteri.</title>
        <authorList>
            <person name="Prochnik S.E."/>
            <person name="Umen J."/>
            <person name="Nedelcu A.M."/>
            <person name="Hallmann A."/>
            <person name="Miller S.M."/>
            <person name="Nishii I."/>
            <person name="Ferris P."/>
            <person name="Kuo A."/>
            <person name="Mitros T."/>
            <person name="Fritz-Laylin L.K."/>
            <person name="Hellsten U."/>
            <person name="Chapman J."/>
            <person name="Simakov O."/>
            <person name="Rensing S.A."/>
            <person name="Terry A."/>
            <person name="Pangilinan J."/>
            <person name="Kapitonov V."/>
            <person name="Jurka J."/>
            <person name="Salamov A."/>
            <person name="Shapiro H."/>
            <person name="Schmutz J."/>
            <person name="Grimwood J."/>
            <person name="Lindquist E."/>
            <person name="Lucas S."/>
            <person name="Grigoriev I.V."/>
            <person name="Schmitt R."/>
            <person name="Kirk D."/>
            <person name="Rokhsar D.S."/>
        </authorList>
    </citation>
    <scope>NUCLEOTIDE SEQUENCE [LARGE SCALE GENOMIC DNA]</scope>
    <source>
        <strain evidence="5">f. Nagariensis / Eve</strain>
    </source>
</reference>
<dbReference type="Gene3D" id="3.80.10.10">
    <property type="entry name" value="Ribonuclease Inhibitor"/>
    <property type="match status" value="1"/>
</dbReference>
<sequence>MFPTRMFGGNPSSFKLILEYGRDSFAEQPALLPGGQVRLAKALATLDFEFNSDESEAAVLERFTQAKSRVAFDRLEERVVLKLSQSVHGVRVKLSIACMSPALRSLQVVRTSSTGAAPEALLTALFKHCDLTGVWKLRGAEGFGNFWCSCCEVRSWRSLANMNLSSCGLTSLPAALGSLVTLRMLRLSHNKLTTLPVEVSALTALEVLAVDHNQLASIP</sequence>
<evidence type="ECO:0000256" key="1">
    <source>
        <dbReference type="ARBA" id="ARBA00004430"/>
    </source>
</evidence>
<dbReference type="PANTHER" id="PTHR48051:SF1">
    <property type="entry name" value="RAS SUPPRESSOR PROTEIN 1"/>
    <property type="match status" value="1"/>
</dbReference>
<keyword evidence="2" id="KW-0433">Leucine-rich repeat</keyword>
<evidence type="ECO:0000313" key="5">
    <source>
        <dbReference type="Proteomes" id="UP000001058"/>
    </source>
</evidence>
<dbReference type="GeneID" id="9621323"/>
<accession>D8ULE0</accession>
<keyword evidence="3" id="KW-0677">Repeat</keyword>
<dbReference type="KEGG" id="vcn:VOLCADRAFT_100945"/>
<organism evidence="5">
    <name type="scientific">Volvox carteri f. nagariensis</name>
    <dbReference type="NCBI Taxonomy" id="3068"/>
    <lineage>
        <taxon>Eukaryota</taxon>
        <taxon>Viridiplantae</taxon>
        <taxon>Chlorophyta</taxon>
        <taxon>core chlorophytes</taxon>
        <taxon>Chlorophyceae</taxon>
        <taxon>CS clade</taxon>
        <taxon>Chlamydomonadales</taxon>
        <taxon>Volvocaceae</taxon>
        <taxon>Volvox</taxon>
    </lineage>
</organism>
<gene>
    <name evidence="4" type="ORF">VOLCADRAFT_100945</name>
</gene>
<protein>
    <submittedName>
        <fullName evidence="4">Uncharacterized protein</fullName>
    </submittedName>
</protein>
<dbReference type="Pfam" id="PF13855">
    <property type="entry name" value="LRR_8"/>
    <property type="match status" value="1"/>
</dbReference>
<dbReference type="RefSeq" id="XP_002959477.1">
    <property type="nucleotide sequence ID" value="XM_002959431.1"/>
</dbReference>
<dbReference type="PANTHER" id="PTHR48051">
    <property type="match status" value="1"/>
</dbReference>
<dbReference type="InParanoid" id="D8ULE0"/>
<dbReference type="eggNOG" id="KOG4231">
    <property type="taxonomic scope" value="Eukaryota"/>
</dbReference>
<evidence type="ECO:0000256" key="3">
    <source>
        <dbReference type="ARBA" id="ARBA00022737"/>
    </source>
</evidence>
<name>D8ULE0_VOLCA</name>
<feature type="non-terminal residue" evidence="4">
    <location>
        <position position="219"/>
    </location>
</feature>
<dbReference type="STRING" id="3068.D8ULE0"/>
<evidence type="ECO:0000256" key="2">
    <source>
        <dbReference type="ARBA" id="ARBA00022614"/>
    </source>
</evidence>
<proteinExistence type="predicted"/>
<dbReference type="InterPro" id="IPR032675">
    <property type="entry name" value="LRR_dom_sf"/>
</dbReference>
<dbReference type="AlphaFoldDB" id="D8ULE0"/>
<dbReference type="InterPro" id="IPR050216">
    <property type="entry name" value="LRR_domain-containing"/>
</dbReference>
<dbReference type="PROSITE" id="PS51450">
    <property type="entry name" value="LRR"/>
    <property type="match status" value="1"/>
</dbReference>
<dbReference type="OrthoDB" id="630895at2759"/>
<dbReference type="InterPro" id="IPR001611">
    <property type="entry name" value="Leu-rich_rpt"/>
</dbReference>